<keyword evidence="7 8" id="KW-0472">Membrane</keyword>
<dbReference type="GO" id="GO:0016020">
    <property type="term" value="C:membrane"/>
    <property type="evidence" value="ECO:0007669"/>
    <property type="project" value="UniProtKB-SubCell"/>
</dbReference>
<keyword evidence="3 8" id="KW-0328">Glycosyltransferase</keyword>
<feature type="transmembrane region" description="Helical" evidence="8">
    <location>
        <begin position="31"/>
        <end position="50"/>
    </location>
</feature>
<evidence type="ECO:0000256" key="9">
    <source>
        <dbReference type="SAM" id="MobiDB-lite"/>
    </source>
</evidence>
<evidence type="ECO:0000256" key="2">
    <source>
        <dbReference type="ARBA" id="ARBA00007647"/>
    </source>
</evidence>
<dbReference type="EMBL" id="JAWZYT010002813">
    <property type="protein sequence ID" value="KAK4301909.1"/>
    <property type="molecule type" value="Genomic_DNA"/>
</dbReference>
<gene>
    <name evidence="10" type="ORF">Pmani_025979</name>
</gene>
<dbReference type="PANTHER" id="PTHR21461">
    <property type="entry name" value="GLYCOSYLTRANSFERASE FAMILY 92 PROTEIN"/>
    <property type="match status" value="1"/>
</dbReference>
<comment type="similarity">
    <text evidence="2 8">Belongs to the glycosyltransferase 92 family.</text>
</comment>
<keyword evidence="11" id="KW-1185">Reference proteome</keyword>
<accession>A0AAE1U0L3</accession>
<evidence type="ECO:0000313" key="11">
    <source>
        <dbReference type="Proteomes" id="UP001292094"/>
    </source>
</evidence>
<sequence length="463" mass="51849">MQELGEKVSPHPLPLYDSKKPSASAGRMRKYQQLALTVIAAVSLVAFLFYKHEYERLRYTLEYLDTFGEPPEPSDVDHINCGSNVHNLLTTPPADWVQVTSDLQVYSAFWDDQIGIGEPRIRVLAAARVNSEPPQDLGCLVWFESESEAVAGSCKVEAAPDRSHGHSTKEADVKVIFLLCAADDPRLMLSQTPHQVQLKVGTEEPSQPVFIHQSEGLKTVADRSTVCVLPPTIPVASIRVVEFIAYHHILGVHRFVLYGTVLTPLARALLDQYGDQLAIQYEEKLFSSGRHFHLSESVIHRVVELDCVYRHRDVQENVLVLGVDQYLILPDRPTLQATLITLGASRRPYKDVAQFHLTSQQVCIDQQHHHSHSQEAALLLAHPVHTTGPSEEAGVAILRPHLMNSVFTGPSNNQHVSVSTASVRQFVSCPSELHQDTQHLPSNKKFVEKVHKSLLYRKWIINN</sequence>
<protein>
    <recommendedName>
        <fullName evidence="8">Glycosyltransferase family 92 protein</fullName>
        <ecNumber evidence="8">2.4.1.-</ecNumber>
    </recommendedName>
</protein>
<comment type="caution">
    <text evidence="10">The sequence shown here is derived from an EMBL/GenBank/DDBJ whole genome shotgun (WGS) entry which is preliminary data.</text>
</comment>
<dbReference type="Proteomes" id="UP001292094">
    <property type="component" value="Unassembled WGS sequence"/>
</dbReference>
<reference evidence="10" key="1">
    <citation type="submission" date="2023-11" db="EMBL/GenBank/DDBJ databases">
        <title>Genome assemblies of two species of porcelain crab, Petrolisthes cinctipes and Petrolisthes manimaculis (Anomura: Porcellanidae).</title>
        <authorList>
            <person name="Angst P."/>
        </authorList>
    </citation>
    <scope>NUCLEOTIDE SEQUENCE</scope>
    <source>
        <strain evidence="10">PB745_02</strain>
        <tissue evidence="10">Gill</tissue>
    </source>
</reference>
<evidence type="ECO:0000256" key="6">
    <source>
        <dbReference type="ARBA" id="ARBA00022989"/>
    </source>
</evidence>
<organism evidence="10 11">
    <name type="scientific">Petrolisthes manimaculis</name>
    <dbReference type="NCBI Taxonomy" id="1843537"/>
    <lineage>
        <taxon>Eukaryota</taxon>
        <taxon>Metazoa</taxon>
        <taxon>Ecdysozoa</taxon>
        <taxon>Arthropoda</taxon>
        <taxon>Crustacea</taxon>
        <taxon>Multicrustacea</taxon>
        <taxon>Malacostraca</taxon>
        <taxon>Eumalacostraca</taxon>
        <taxon>Eucarida</taxon>
        <taxon>Decapoda</taxon>
        <taxon>Pleocyemata</taxon>
        <taxon>Anomura</taxon>
        <taxon>Galatheoidea</taxon>
        <taxon>Porcellanidae</taxon>
        <taxon>Petrolisthes</taxon>
    </lineage>
</organism>
<evidence type="ECO:0000313" key="10">
    <source>
        <dbReference type="EMBL" id="KAK4301909.1"/>
    </source>
</evidence>
<dbReference type="AlphaFoldDB" id="A0AAE1U0L3"/>
<dbReference type="EC" id="2.4.1.-" evidence="8"/>
<proteinExistence type="inferred from homology"/>
<dbReference type="GO" id="GO:0016757">
    <property type="term" value="F:glycosyltransferase activity"/>
    <property type="evidence" value="ECO:0007669"/>
    <property type="project" value="UniProtKB-UniRule"/>
</dbReference>
<comment type="subcellular location">
    <subcellularLocation>
        <location evidence="1">Membrane</location>
        <topology evidence="1">Single-pass membrane protein</topology>
    </subcellularLocation>
</comment>
<keyword evidence="5 8" id="KW-0812">Transmembrane</keyword>
<dbReference type="InterPro" id="IPR008166">
    <property type="entry name" value="Glyco_transf_92"/>
</dbReference>
<evidence type="ECO:0000256" key="4">
    <source>
        <dbReference type="ARBA" id="ARBA00022679"/>
    </source>
</evidence>
<evidence type="ECO:0000256" key="5">
    <source>
        <dbReference type="ARBA" id="ARBA00022692"/>
    </source>
</evidence>
<dbReference type="Pfam" id="PF01697">
    <property type="entry name" value="Glyco_transf_92"/>
    <property type="match status" value="1"/>
</dbReference>
<dbReference type="PANTHER" id="PTHR21461:SF40">
    <property type="entry name" value="GLYCOSYLTRANSFERASE FAMILY 92 PROTEIN"/>
    <property type="match status" value="1"/>
</dbReference>
<dbReference type="GO" id="GO:0005737">
    <property type="term" value="C:cytoplasm"/>
    <property type="evidence" value="ECO:0007669"/>
    <property type="project" value="TreeGrafter"/>
</dbReference>
<evidence type="ECO:0000256" key="3">
    <source>
        <dbReference type="ARBA" id="ARBA00022676"/>
    </source>
</evidence>
<feature type="region of interest" description="Disordered" evidence="9">
    <location>
        <begin position="1"/>
        <end position="22"/>
    </location>
</feature>
<keyword evidence="6 8" id="KW-1133">Transmembrane helix</keyword>
<evidence type="ECO:0000256" key="8">
    <source>
        <dbReference type="RuleBase" id="RU366017"/>
    </source>
</evidence>
<evidence type="ECO:0000256" key="1">
    <source>
        <dbReference type="ARBA" id="ARBA00004167"/>
    </source>
</evidence>
<name>A0AAE1U0L3_9EUCA</name>
<keyword evidence="4 8" id="KW-0808">Transferase</keyword>
<evidence type="ECO:0000256" key="7">
    <source>
        <dbReference type="ARBA" id="ARBA00023136"/>
    </source>
</evidence>